<dbReference type="EMBL" id="SJPW01000005">
    <property type="protein sequence ID" value="TWU50939.1"/>
    <property type="molecule type" value="Genomic_DNA"/>
</dbReference>
<proteinExistence type="predicted"/>
<keyword evidence="2" id="KW-1133">Transmembrane helix</keyword>
<reference evidence="4 5" key="1">
    <citation type="submission" date="2019-02" db="EMBL/GenBank/DDBJ databases">
        <title>Deep-cultivation of Planctomycetes and their phenomic and genomic characterization uncovers novel biology.</title>
        <authorList>
            <person name="Wiegand S."/>
            <person name="Jogler M."/>
            <person name="Boedeker C."/>
            <person name="Pinto D."/>
            <person name="Vollmers J."/>
            <person name="Rivas-Marin E."/>
            <person name="Kohn T."/>
            <person name="Peeters S.H."/>
            <person name="Heuer A."/>
            <person name="Rast P."/>
            <person name="Oberbeckmann S."/>
            <person name="Bunk B."/>
            <person name="Jeske O."/>
            <person name="Meyerdierks A."/>
            <person name="Storesund J.E."/>
            <person name="Kallscheuer N."/>
            <person name="Luecker S."/>
            <person name="Lage O.M."/>
            <person name="Pohl T."/>
            <person name="Merkel B.J."/>
            <person name="Hornburger P."/>
            <person name="Mueller R.-W."/>
            <person name="Bruemmer F."/>
            <person name="Labrenz M."/>
            <person name="Spormann A.M."/>
            <person name="Op Den Camp H."/>
            <person name="Overmann J."/>
            <person name="Amann R."/>
            <person name="Jetten M.S.M."/>
            <person name="Mascher T."/>
            <person name="Medema M.H."/>
            <person name="Devos D.P."/>
            <person name="Kaster A.-K."/>
            <person name="Ovreas L."/>
            <person name="Rohde M."/>
            <person name="Galperin M.Y."/>
            <person name="Jogler C."/>
        </authorList>
    </citation>
    <scope>NUCLEOTIDE SEQUENCE [LARGE SCALE GENOMIC DNA]</scope>
    <source>
        <strain evidence="4 5">Poly51</strain>
    </source>
</reference>
<keyword evidence="2" id="KW-0472">Membrane</keyword>
<comment type="caution">
    <text evidence="4">The sequence shown here is derived from an EMBL/GenBank/DDBJ whole genome shotgun (WGS) entry which is preliminary data.</text>
</comment>
<evidence type="ECO:0000313" key="5">
    <source>
        <dbReference type="Proteomes" id="UP000318288"/>
    </source>
</evidence>
<dbReference type="Proteomes" id="UP000318288">
    <property type="component" value="Unassembled WGS sequence"/>
</dbReference>
<name>A0A5C6ETZ7_9BACT</name>
<feature type="region of interest" description="Disordered" evidence="1">
    <location>
        <begin position="175"/>
        <end position="200"/>
    </location>
</feature>
<feature type="transmembrane region" description="Helical" evidence="2">
    <location>
        <begin position="27"/>
        <end position="53"/>
    </location>
</feature>
<evidence type="ECO:0000313" key="4">
    <source>
        <dbReference type="EMBL" id="TWU50939.1"/>
    </source>
</evidence>
<dbReference type="Pfam" id="PF09835">
    <property type="entry name" value="DUF2062"/>
    <property type="match status" value="1"/>
</dbReference>
<evidence type="ECO:0000256" key="1">
    <source>
        <dbReference type="SAM" id="MobiDB-lite"/>
    </source>
</evidence>
<accession>A0A5C6ETZ7</accession>
<sequence>MILWTIKLLTTLRRAIAGRRYPHQLAWAVAFGLLLGIIPHGNLLALVLLVVVLSLKLNHAAAGLTAIGVSFLASRLDTISHQVGDYVLTNPKWAATIADAWALPLVPWTNLNNTIVMGSFLIGVVALVPVFMITYPIFRAFRIVDPVDELAPTQDPTPPDVRHQPSTPVAIVDQSHAKVPSPHSGSRRHTHPSASTTDRIDRIEFHEIDGDASPAFEHDAEETPVQAIAVETRIDVIRLKEGAVIPAPHSDVAPKTATVASPTNIDEKQPMDEALNYLLRQLRDSQTRKSA</sequence>
<dbReference type="InterPro" id="IPR018639">
    <property type="entry name" value="DUF2062"/>
</dbReference>
<evidence type="ECO:0000259" key="3">
    <source>
        <dbReference type="Pfam" id="PF09835"/>
    </source>
</evidence>
<dbReference type="RefSeq" id="WP_146459607.1">
    <property type="nucleotide sequence ID" value="NZ_SJPW01000005.1"/>
</dbReference>
<dbReference type="OrthoDB" id="268259at2"/>
<organism evidence="4 5">
    <name type="scientific">Rubripirellula tenax</name>
    <dbReference type="NCBI Taxonomy" id="2528015"/>
    <lineage>
        <taxon>Bacteria</taxon>
        <taxon>Pseudomonadati</taxon>
        <taxon>Planctomycetota</taxon>
        <taxon>Planctomycetia</taxon>
        <taxon>Pirellulales</taxon>
        <taxon>Pirellulaceae</taxon>
        <taxon>Rubripirellula</taxon>
    </lineage>
</organism>
<dbReference type="InterPro" id="IPR019935">
    <property type="entry name" value="CHP03546"/>
</dbReference>
<gene>
    <name evidence="4" type="ORF">Poly51_42320</name>
</gene>
<dbReference type="AlphaFoldDB" id="A0A5C6ETZ7"/>
<dbReference type="NCBIfam" id="TIGR03546">
    <property type="entry name" value="TIGR03546 family protein"/>
    <property type="match status" value="1"/>
</dbReference>
<feature type="domain" description="DUF2062" evidence="3">
    <location>
        <begin position="18"/>
        <end position="142"/>
    </location>
</feature>
<keyword evidence="2" id="KW-0812">Transmembrane</keyword>
<keyword evidence="5" id="KW-1185">Reference proteome</keyword>
<feature type="transmembrane region" description="Helical" evidence="2">
    <location>
        <begin position="115"/>
        <end position="138"/>
    </location>
</feature>
<evidence type="ECO:0000256" key="2">
    <source>
        <dbReference type="SAM" id="Phobius"/>
    </source>
</evidence>
<protein>
    <recommendedName>
        <fullName evidence="3">DUF2062 domain-containing protein</fullName>
    </recommendedName>
</protein>